<dbReference type="GO" id="GO:0003700">
    <property type="term" value="F:DNA-binding transcription factor activity"/>
    <property type="evidence" value="ECO:0007669"/>
    <property type="project" value="InterPro"/>
</dbReference>
<organism evidence="4 5">
    <name type="scientific">Caldicellulosiruptor saccharolyticus (strain ATCC 43494 / DSM 8903 / Tp8T 6331)</name>
    <dbReference type="NCBI Taxonomy" id="351627"/>
    <lineage>
        <taxon>Bacteria</taxon>
        <taxon>Bacillati</taxon>
        <taxon>Bacillota</taxon>
        <taxon>Bacillota incertae sedis</taxon>
        <taxon>Caldicellulosiruptorales</taxon>
        <taxon>Caldicellulosiruptoraceae</taxon>
        <taxon>Caldicellulosiruptor</taxon>
    </lineage>
</organism>
<dbReference type="InterPro" id="IPR036388">
    <property type="entry name" value="WH-like_DNA-bd_sf"/>
</dbReference>
<evidence type="ECO:0000256" key="1">
    <source>
        <dbReference type="ARBA" id="ARBA00023015"/>
    </source>
</evidence>
<dbReference type="Pfam" id="PF00455">
    <property type="entry name" value="DeoRC"/>
    <property type="match status" value="1"/>
</dbReference>
<dbReference type="EMBL" id="CP000679">
    <property type="protein sequence ID" value="ABP66720.1"/>
    <property type="molecule type" value="Genomic_DNA"/>
</dbReference>
<protein>
    <submittedName>
        <fullName evidence="4">Transcriptional regulator, DeoR family</fullName>
    </submittedName>
</protein>
<dbReference type="SMART" id="SM00420">
    <property type="entry name" value="HTH_DEOR"/>
    <property type="match status" value="1"/>
</dbReference>
<dbReference type="Proteomes" id="UP000000256">
    <property type="component" value="Chromosome"/>
</dbReference>
<dbReference type="OrthoDB" id="9797223at2"/>
<keyword evidence="1" id="KW-0805">Transcription regulation</keyword>
<proteinExistence type="predicted"/>
<evidence type="ECO:0000313" key="5">
    <source>
        <dbReference type="Proteomes" id="UP000000256"/>
    </source>
</evidence>
<accession>A4XII5</accession>
<dbReference type="InterPro" id="IPR050313">
    <property type="entry name" value="Carb_Metab_HTH_regulators"/>
</dbReference>
<dbReference type="KEGG" id="csc:Csac_1108"/>
<reference evidence="4 5" key="1">
    <citation type="journal article" date="2008" name="Appl. Environ. Microbiol.">
        <title>Hydrogenomics of the extremely thermophilic bacterium Caldicellulosiruptor saccharolyticus.</title>
        <authorList>
            <person name="van de Werken H.J."/>
            <person name="Verhaart M.R."/>
            <person name="VanFossen A.L."/>
            <person name="Willquist K."/>
            <person name="Lewis D.L."/>
            <person name="Nichols J.D."/>
            <person name="Goorissen H.P."/>
            <person name="Mongodin E.F."/>
            <person name="Nelson K.E."/>
            <person name="van Niel E.W."/>
            <person name="Stams A.J."/>
            <person name="Ward D.E."/>
            <person name="de Vos W.M."/>
            <person name="van der Oost J."/>
            <person name="Kelly R.M."/>
            <person name="Kengen S.W."/>
        </authorList>
    </citation>
    <scope>NUCLEOTIDE SEQUENCE [LARGE SCALE GENOMIC DNA]</scope>
    <source>
        <strain evidence="5">ATCC 43494 / DSM 8903 / Tp8T 6331</strain>
    </source>
</reference>
<dbReference type="SUPFAM" id="SSF46785">
    <property type="entry name" value="Winged helix' DNA-binding domain"/>
    <property type="match status" value="1"/>
</dbReference>
<dbReference type="PANTHER" id="PTHR30363">
    <property type="entry name" value="HTH-TYPE TRANSCRIPTIONAL REGULATOR SRLR-RELATED"/>
    <property type="match status" value="1"/>
</dbReference>
<dbReference type="RefSeq" id="WP_011916664.1">
    <property type="nucleotide sequence ID" value="NC_009437.1"/>
</dbReference>
<dbReference type="STRING" id="351627.Csac_1108"/>
<dbReference type="HOGENOM" id="CLU_060699_1_5_9"/>
<sequence length="256" mass="28696">MLALERQQKILSLLFSKKSVKVSKLSEIFNVSPETVMNDLKKFEKEGIIIKAYGGAVLKEGFEKKFNHFEEEVKDQFLTEAERLASAIVREIEEGSVIVLDNSEVSLEIAKKIKEKGIGITVITNYVKVVNELMDEKNVELICVGGKLDRKTGSYIGMLAQEFVKGLRADKAIISCTGFSLEKGVTEDDEIVASTKKTLAKVASEVVLAVMETNFKKNGTIKCIDIDSISFVFSTVTLPKEIEKYLWYKDIKIKYC</sequence>
<evidence type="ECO:0000256" key="2">
    <source>
        <dbReference type="ARBA" id="ARBA00023163"/>
    </source>
</evidence>
<dbReference type="Gene3D" id="1.10.10.10">
    <property type="entry name" value="Winged helix-like DNA-binding domain superfamily/Winged helix DNA-binding domain"/>
    <property type="match status" value="1"/>
</dbReference>
<evidence type="ECO:0000313" key="4">
    <source>
        <dbReference type="EMBL" id="ABP66720.1"/>
    </source>
</evidence>
<dbReference type="InterPro" id="IPR036390">
    <property type="entry name" value="WH_DNA-bd_sf"/>
</dbReference>
<dbReference type="Pfam" id="PF08220">
    <property type="entry name" value="HTH_DeoR"/>
    <property type="match status" value="1"/>
</dbReference>
<dbReference type="eggNOG" id="COG1349">
    <property type="taxonomic scope" value="Bacteria"/>
</dbReference>
<keyword evidence="5" id="KW-1185">Reference proteome</keyword>
<dbReference type="InterPro" id="IPR014036">
    <property type="entry name" value="DeoR-like_C"/>
</dbReference>
<dbReference type="AlphaFoldDB" id="A4XII5"/>
<dbReference type="PANTHER" id="PTHR30363:SF44">
    <property type="entry name" value="AGA OPERON TRANSCRIPTIONAL REPRESSOR-RELATED"/>
    <property type="match status" value="1"/>
</dbReference>
<dbReference type="InterPro" id="IPR037171">
    <property type="entry name" value="NagB/RpiA_transferase-like"/>
</dbReference>
<dbReference type="SUPFAM" id="SSF100950">
    <property type="entry name" value="NagB/RpiA/CoA transferase-like"/>
    <property type="match status" value="1"/>
</dbReference>
<evidence type="ECO:0000259" key="3">
    <source>
        <dbReference type="PROSITE" id="PS51000"/>
    </source>
</evidence>
<dbReference type="PROSITE" id="PS51000">
    <property type="entry name" value="HTH_DEOR_2"/>
    <property type="match status" value="1"/>
</dbReference>
<dbReference type="SMART" id="SM01134">
    <property type="entry name" value="DeoRC"/>
    <property type="match status" value="1"/>
</dbReference>
<feature type="domain" description="HTH deoR-type" evidence="3">
    <location>
        <begin position="3"/>
        <end position="58"/>
    </location>
</feature>
<keyword evidence="2" id="KW-0804">Transcription</keyword>
<name>A4XII5_CALS8</name>
<gene>
    <name evidence="4" type="ordered locus">Csac_1108</name>
</gene>
<dbReference type="InterPro" id="IPR001034">
    <property type="entry name" value="DeoR_HTH"/>
</dbReference>